<evidence type="ECO:0000313" key="2">
    <source>
        <dbReference type="Proteomes" id="UP001597214"/>
    </source>
</evidence>
<name>A0ABW4LLY1_9BACI</name>
<evidence type="ECO:0000313" key="1">
    <source>
        <dbReference type="EMBL" id="MFD1735431.1"/>
    </source>
</evidence>
<dbReference type="EMBL" id="JBHUEM010000003">
    <property type="protein sequence ID" value="MFD1735431.1"/>
    <property type="molecule type" value="Genomic_DNA"/>
</dbReference>
<dbReference type="Pfam" id="PF14398">
    <property type="entry name" value="ATPgrasp_YheCD"/>
    <property type="match status" value="1"/>
</dbReference>
<dbReference type="Proteomes" id="UP001597214">
    <property type="component" value="Unassembled WGS sequence"/>
</dbReference>
<protein>
    <submittedName>
        <fullName evidence="1">YheC/YheD family protein</fullName>
    </submittedName>
</protein>
<sequence>MRKGNLITNSGMQDKDDFIIYLSNKFLQTHNINSDTILLKFGSWSKLFTIIKQNSLPQHTISLPERSIPFSIPSTLDLEVKLKGNTLHLGPVIGFIAKKNKKSLNMRALESYENRFEHYNKIKGLLFICSSDSIDTANQTIQGYYYNPEGKTVNTRWRKGTFPYPDSMFKKIRIPTKLERDLRIKLGNKLFNTNFFNKLQFWEICESTERIKHFVPQTNQYKQKRDLQDMLSMFDRVYLKPIRGKKGEGIYMINKEANFVTITNYLKEKQTFRTLYELETYLEKHIRYEDYILQQGIPTIYKNKHVDFRLYMQKNMDGTWVCQGSVGRVAQEESIVTNLKQIAHMSTGEKAIRIVFQVDSEIAKQIMNNAIIACREVCNVLDQKLGHFGDVAIDLIIDNDYKPWILEVNNLYGVKSLEILKDWETLSVLRSNPFFYAKGLGGF</sequence>
<proteinExistence type="predicted"/>
<reference evidence="2" key="1">
    <citation type="journal article" date="2019" name="Int. J. Syst. Evol. Microbiol.">
        <title>The Global Catalogue of Microorganisms (GCM) 10K type strain sequencing project: providing services to taxonomists for standard genome sequencing and annotation.</title>
        <authorList>
            <consortium name="The Broad Institute Genomics Platform"/>
            <consortium name="The Broad Institute Genome Sequencing Center for Infectious Disease"/>
            <person name="Wu L."/>
            <person name="Ma J."/>
        </authorList>
    </citation>
    <scope>NUCLEOTIDE SEQUENCE [LARGE SCALE GENOMIC DNA]</scope>
    <source>
        <strain evidence="2">CCUG 49339</strain>
    </source>
</reference>
<accession>A0ABW4LLY1</accession>
<comment type="caution">
    <text evidence="1">The sequence shown here is derived from an EMBL/GenBank/DDBJ whole genome shotgun (WGS) entry which is preliminary data.</text>
</comment>
<organism evidence="1 2">
    <name type="scientific">Bacillus salitolerans</name>
    <dbReference type="NCBI Taxonomy" id="1437434"/>
    <lineage>
        <taxon>Bacteria</taxon>
        <taxon>Bacillati</taxon>
        <taxon>Bacillota</taxon>
        <taxon>Bacilli</taxon>
        <taxon>Bacillales</taxon>
        <taxon>Bacillaceae</taxon>
        <taxon>Bacillus</taxon>
    </lineage>
</organism>
<dbReference type="InterPro" id="IPR026838">
    <property type="entry name" value="YheC/D"/>
</dbReference>
<dbReference type="RefSeq" id="WP_377926530.1">
    <property type="nucleotide sequence ID" value="NZ_JBHUEM010000003.1"/>
</dbReference>
<dbReference type="SUPFAM" id="SSF56059">
    <property type="entry name" value="Glutathione synthetase ATP-binding domain-like"/>
    <property type="match status" value="1"/>
</dbReference>
<dbReference type="Gene3D" id="3.30.470.20">
    <property type="entry name" value="ATP-grasp fold, B domain"/>
    <property type="match status" value="1"/>
</dbReference>
<keyword evidence="2" id="KW-1185">Reference proteome</keyword>
<gene>
    <name evidence="1" type="ORF">ACFSCX_02540</name>
</gene>